<reference evidence="6" key="1">
    <citation type="journal article" date="2016" name="Ticks Tick Borne Dis.">
        <title>De novo assembly and annotation of the salivary gland transcriptome of Rhipicephalus appendiculatus male and female ticks during blood feeding.</title>
        <authorList>
            <person name="de Castro M.H."/>
            <person name="de Klerk D."/>
            <person name="Pienaar R."/>
            <person name="Latif A.A."/>
            <person name="Rees D.J."/>
            <person name="Mans B.J."/>
        </authorList>
    </citation>
    <scope>NUCLEOTIDE SEQUENCE</scope>
    <source>
        <tissue evidence="6">Salivary glands</tissue>
    </source>
</reference>
<evidence type="ECO:0000259" key="4">
    <source>
        <dbReference type="Pfam" id="PF00389"/>
    </source>
</evidence>
<name>A0A131YMD4_RHIAP</name>
<comment type="similarity">
    <text evidence="3">Belongs to the D-isomer specific 2-hydroxyacid dehydrogenase family.</text>
</comment>
<organism evidence="6">
    <name type="scientific">Rhipicephalus appendiculatus</name>
    <name type="common">Brown ear tick</name>
    <dbReference type="NCBI Taxonomy" id="34631"/>
    <lineage>
        <taxon>Eukaryota</taxon>
        <taxon>Metazoa</taxon>
        <taxon>Ecdysozoa</taxon>
        <taxon>Arthropoda</taxon>
        <taxon>Chelicerata</taxon>
        <taxon>Arachnida</taxon>
        <taxon>Acari</taxon>
        <taxon>Parasitiformes</taxon>
        <taxon>Ixodida</taxon>
        <taxon>Ixodoidea</taxon>
        <taxon>Ixodidae</taxon>
        <taxon>Rhipicephalinae</taxon>
        <taxon>Rhipicephalus</taxon>
        <taxon>Rhipicephalus</taxon>
    </lineage>
</organism>
<dbReference type="Pfam" id="PF00389">
    <property type="entry name" value="2-Hacid_dh"/>
    <property type="match status" value="1"/>
</dbReference>
<dbReference type="SUPFAM" id="SSF51735">
    <property type="entry name" value="NAD(P)-binding Rossmann-fold domains"/>
    <property type="match status" value="1"/>
</dbReference>
<accession>A0A131YMD4</accession>
<dbReference type="PANTHER" id="PTHR10996:SF277">
    <property type="entry name" value="GLYOXYLATE REDUCTASE_HYDROXYPYRUVATE REDUCTASE"/>
    <property type="match status" value="1"/>
</dbReference>
<dbReference type="PANTHER" id="PTHR10996">
    <property type="entry name" value="2-HYDROXYACID DEHYDROGENASE-RELATED"/>
    <property type="match status" value="1"/>
</dbReference>
<dbReference type="InterPro" id="IPR036291">
    <property type="entry name" value="NAD(P)-bd_dom_sf"/>
</dbReference>
<dbReference type="InterPro" id="IPR006140">
    <property type="entry name" value="D-isomer_DH_NAD-bd"/>
</dbReference>
<dbReference type="PROSITE" id="PS00671">
    <property type="entry name" value="D_2_HYDROXYACID_DH_3"/>
    <property type="match status" value="1"/>
</dbReference>
<dbReference type="GO" id="GO:0030267">
    <property type="term" value="F:glyoxylate reductase (NADPH) activity"/>
    <property type="evidence" value="ECO:0007669"/>
    <property type="project" value="TreeGrafter"/>
</dbReference>
<feature type="domain" description="D-isomer specific 2-hydroxyacid dehydrogenase catalytic" evidence="4">
    <location>
        <begin position="13"/>
        <end position="318"/>
    </location>
</feature>
<dbReference type="InterPro" id="IPR006139">
    <property type="entry name" value="D-isomer_2_OHA_DH_cat_dom"/>
</dbReference>
<dbReference type="SUPFAM" id="SSF52283">
    <property type="entry name" value="Formate/glycerate dehydrogenase catalytic domain-like"/>
    <property type="match status" value="1"/>
</dbReference>
<proteinExistence type="inferred from homology"/>
<evidence type="ECO:0000256" key="3">
    <source>
        <dbReference type="RuleBase" id="RU003719"/>
    </source>
</evidence>
<dbReference type="InterPro" id="IPR050223">
    <property type="entry name" value="D-isomer_2-hydroxyacid_DH"/>
</dbReference>
<dbReference type="FunFam" id="3.40.50.720:FF:000026">
    <property type="entry name" value="Glyoxylate/hydroxypyruvate reductase B"/>
    <property type="match status" value="1"/>
</dbReference>
<dbReference type="Gene3D" id="3.40.50.720">
    <property type="entry name" value="NAD(P)-binding Rossmann-like Domain"/>
    <property type="match status" value="2"/>
</dbReference>
<dbReference type="Pfam" id="PF02826">
    <property type="entry name" value="2-Hacid_dh_C"/>
    <property type="match status" value="1"/>
</dbReference>
<dbReference type="InterPro" id="IPR029753">
    <property type="entry name" value="D-isomer_DH_CS"/>
</dbReference>
<keyword evidence="1 3" id="KW-0560">Oxidoreductase</keyword>
<sequence>MSRPKVYVTRPDIPAEPMAKLRQHCEVTNWDKEEPVNYDVLVENVRGKDALLCMLTDKIDKNVITAGDKLKIIATMSVGFEHIDLEECKKRNITVTNTPNVSSDSVAEMTIAMALAAGRRLVDCANAVKAGEWIHSWGPMWMVGQGLHGATVGFVGMGHIAQCVLKGMIGLNIGKAIYYDKFHPIRPAEELGATYCSIDEVAAQADFLITLTNLTDETRHMYNKSFFPKMKKTAVFVNCSRGGVVNQDDLYDALKNGVIRAAAIDVVDHEPLPKTSKLLTLRNLIVTPHIGSAEISVRVKMGFLAVDNTINVLNGQAPVTKPVVPHH</sequence>
<dbReference type="CDD" id="cd05301">
    <property type="entry name" value="GDH"/>
    <property type="match status" value="1"/>
</dbReference>
<dbReference type="GO" id="GO:0008465">
    <property type="term" value="F:hydroxypyruvate reductase (NADH) activity"/>
    <property type="evidence" value="ECO:0007669"/>
    <property type="project" value="TreeGrafter"/>
</dbReference>
<dbReference type="GO" id="GO:0005829">
    <property type="term" value="C:cytosol"/>
    <property type="evidence" value="ECO:0007669"/>
    <property type="project" value="TreeGrafter"/>
</dbReference>
<evidence type="ECO:0000256" key="1">
    <source>
        <dbReference type="ARBA" id="ARBA00023002"/>
    </source>
</evidence>
<evidence type="ECO:0000256" key="2">
    <source>
        <dbReference type="ARBA" id="ARBA00073306"/>
    </source>
</evidence>
<protein>
    <recommendedName>
        <fullName evidence="2">Glyoxylate reductase/hydroxypyruvate reductase</fullName>
    </recommendedName>
</protein>
<dbReference type="AlphaFoldDB" id="A0A131YMD4"/>
<dbReference type="EMBL" id="GEDV01008123">
    <property type="protein sequence ID" value="JAP80434.1"/>
    <property type="molecule type" value="Transcribed_RNA"/>
</dbReference>
<keyword evidence="6" id="KW-0670">Pyruvate</keyword>
<dbReference type="GO" id="GO:0051287">
    <property type="term" value="F:NAD binding"/>
    <property type="evidence" value="ECO:0007669"/>
    <property type="project" value="InterPro"/>
</dbReference>
<evidence type="ECO:0000259" key="5">
    <source>
        <dbReference type="Pfam" id="PF02826"/>
    </source>
</evidence>
<feature type="domain" description="D-isomer specific 2-hydroxyacid dehydrogenase NAD-binding" evidence="5">
    <location>
        <begin position="111"/>
        <end position="291"/>
    </location>
</feature>
<evidence type="ECO:0000313" key="6">
    <source>
        <dbReference type="EMBL" id="JAP80434.1"/>
    </source>
</evidence>